<dbReference type="Pfam" id="PF01327">
    <property type="entry name" value="Pep_deformylase"/>
    <property type="match status" value="1"/>
</dbReference>
<organism evidence="7 8">
    <name type="scientific">Actinoalloteichus hoggarensis</name>
    <dbReference type="NCBI Taxonomy" id="1470176"/>
    <lineage>
        <taxon>Bacteria</taxon>
        <taxon>Bacillati</taxon>
        <taxon>Actinomycetota</taxon>
        <taxon>Actinomycetes</taxon>
        <taxon>Pseudonocardiales</taxon>
        <taxon>Pseudonocardiaceae</taxon>
        <taxon>Actinoalloteichus</taxon>
    </lineage>
</organism>
<keyword evidence="3 6" id="KW-0378">Hydrolase</keyword>
<dbReference type="Gene3D" id="3.90.45.10">
    <property type="entry name" value="Peptide deformylase"/>
    <property type="match status" value="1"/>
</dbReference>
<evidence type="ECO:0000256" key="1">
    <source>
        <dbReference type="ARBA" id="ARBA00010759"/>
    </source>
</evidence>
<dbReference type="InterPro" id="IPR023635">
    <property type="entry name" value="Peptide_deformylase"/>
</dbReference>
<comment type="similarity">
    <text evidence="1 6">Belongs to the polypeptide deformylase family.</text>
</comment>
<keyword evidence="5 6" id="KW-0408">Iron</keyword>
<dbReference type="KEGG" id="ahg:AHOG_11580"/>
<evidence type="ECO:0000256" key="2">
    <source>
        <dbReference type="ARBA" id="ARBA00022723"/>
    </source>
</evidence>
<dbReference type="Proteomes" id="UP000204221">
    <property type="component" value="Chromosome"/>
</dbReference>
<feature type="binding site" evidence="6">
    <location>
        <position position="89"/>
    </location>
    <ligand>
        <name>Fe cation</name>
        <dbReference type="ChEBI" id="CHEBI:24875"/>
    </ligand>
</feature>
<dbReference type="CDD" id="cd00487">
    <property type="entry name" value="Pep_deformylase"/>
    <property type="match status" value="1"/>
</dbReference>
<gene>
    <name evidence="7" type="primary">def3</name>
    <name evidence="6" type="synonym">def</name>
    <name evidence="7" type="ORF">AHOG_11580</name>
</gene>
<keyword evidence="8" id="KW-1185">Reference proteome</keyword>
<dbReference type="GO" id="GO:0042586">
    <property type="term" value="F:peptide deformylase activity"/>
    <property type="evidence" value="ECO:0007669"/>
    <property type="project" value="UniProtKB-UniRule"/>
</dbReference>
<keyword evidence="2 6" id="KW-0479">Metal-binding</keyword>
<dbReference type="PANTHER" id="PTHR10458">
    <property type="entry name" value="PEPTIDE DEFORMYLASE"/>
    <property type="match status" value="1"/>
</dbReference>
<protein>
    <recommendedName>
        <fullName evidence="6">Peptide deformylase</fullName>
        <shortName evidence="6">PDF</shortName>
        <ecNumber evidence="6">3.5.1.88</ecNumber>
    </recommendedName>
    <alternativeName>
        <fullName evidence="6">Polypeptide deformylase</fullName>
    </alternativeName>
</protein>
<evidence type="ECO:0000256" key="6">
    <source>
        <dbReference type="HAMAP-Rule" id="MF_00163"/>
    </source>
</evidence>
<evidence type="ECO:0000313" key="8">
    <source>
        <dbReference type="Proteomes" id="UP000204221"/>
    </source>
</evidence>
<evidence type="ECO:0000256" key="5">
    <source>
        <dbReference type="ARBA" id="ARBA00023004"/>
    </source>
</evidence>
<dbReference type="SUPFAM" id="SSF56420">
    <property type="entry name" value="Peptide deformylase"/>
    <property type="match status" value="1"/>
</dbReference>
<evidence type="ECO:0000256" key="3">
    <source>
        <dbReference type="ARBA" id="ARBA00022801"/>
    </source>
</evidence>
<dbReference type="AlphaFoldDB" id="A0A221W2P2"/>
<accession>A0A221W2P2</accession>
<keyword evidence="4 6" id="KW-0648">Protein biosynthesis</keyword>
<dbReference type="GO" id="GO:0046872">
    <property type="term" value="F:metal ion binding"/>
    <property type="evidence" value="ECO:0007669"/>
    <property type="project" value="UniProtKB-KW"/>
</dbReference>
<feature type="binding site" evidence="6">
    <location>
        <position position="135"/>
    </location>
    <ligand>
        <name>Fe cation</name>
        <dbReference type="ChEBI" id="CHEBI:24875"/>
    </ligand>
</feature>
<dbReference type="EC" id="3.5.1.88" evidence="6"/>
<dbReference type="InterPro" id="IPR036821">
    <property type="entry name" value="Peptide_deformylase_sf"/>
</dbReference>
<evidence type="ECO:0000313" key="7">
    <source>
        <dbReference type="EMBL" id="ASO19959.1"/>
    </source>
</evidence>
<dbReference type="PIRSF" id="PIRSF004749">
    <property type="entry name" value="Pep_def"/>
    <property type="match status" value="1"/>
</dbReference>
<dbReference type="GO" id="GO:0006412">
    <property type="term" value="P:translation"/>
    <property type="evidence" value="ECO:0007669"/>
    <property type="project" value="UniProtKB-UniRule"/>
</dbReference>
<dbReference type="PRINTS" id="PR01576">
    <property type="entry name" value="PDEFORMYLASE"/>
</dbReference>
<dbReference type="RefSeq" id="WP_093941372.1">
    <property type="nucleotide sequence ID" value="NZ_CP022521.1"/>
</dbReference>
<reference evidence="7 8" key="1">
    <citation type="submission" date="2017-07" db="EMBL/GenBank/DDBJ databases">
        <title>Complete genome sequence of Actinoalloteichus hoggarensis DSM 45943, type strain of Actinoalloteichus hoggarensis.</title>
        <authorList>
            <person name="Ruckert C."/>
            <person name="Nouioui I."/>
            <person name="Willmese J."/>
            <person name="van Wezel G."/>
            <person name="Klenk H.-P."/>
            <person name="Kalinowski J."/>
            <person name="Zotchev S.B."/>
        </authorList>
    </citation>
    <scope>NUCLEOTIDE SEQUENCE [LARGE SCALE GENOMIC DNA]</scope>
    <source>
        <strain evidence="7 8">DSM 45943</strain>
    </source>
</reference>
<dbReference type="OrthoDB" id="9804313at2"/>
<comment type="catalytic activity">
    <reaction evidence="6">
        <text>N-terminal N-formyl-L-methionyl-[peptide] + H2O = N-terminal L-methionyl-[peptide] + formate</text>
        <dbReference type="Rhea" id="RHEA:24420"/>
        <dbReference type="Rhea" id="RHEA-COMP:10639"/>
        <dbReference type="Rhea" id="RHEA-COMP:10640"/>
        <dbReference type="ChEBI" id="CHEBI:15377"/>
        <dbReference type="ChEBI" id="CHEBI:15740"/>
        <dbReference type="ChEBI" id="CHEBI:49298"/>
        <dbReference type="ChEBI" id="CHEBI:64731"/>
        <dbReference type="EC" id="3.5.1.88"/>
    </reaction>
</comment>
<sequence>MSVQPITFFGDPVLRARAREVVDFDKALRGLVQDLWDTMEQQGGAGVAAPQIGVSLRVFAYHCAGHAGHLVNPTVRLLGHDLDEEPEGCLSVPGMSSPCRRADRVLATGWNMHGEKIQIQGEGLLARCLQHELDHLDGVLYIDRLSSERAARVMRDIRQTAWFDGEDLSAEESSPALARRY</sequence>
<dbReference type="EMBL" id="CP022521">
    <property type="protein sequence ID" value="ASO19959.1"/>
    <property type="molecule type" value="Genomic_DNA"/>
</dbReference>
<feature type="binding site" evidence="6">
    <location>
        <position position="131"/>
    </location>
    <ligand>
        <name>Fe cation</name>
        <dbReference type="ChEBI" id="CHEBI:24875"/>
    </ligand>
</feature>
<dbReference type="PANTHER" id="PTHR10458:SF2">
    <property type="entry name" value="PEPTIDE DEFORMYLASE, MITOCHONDRIAL"/>
    <property type="match status" value="1"/>
</dbReference>
<dbReference type="HAMAP" id="MF_00163">
    <property type="entry name" value="Pep_deformylase"/>
    <property type="match status" value="1"/>
</dbReference>
<name>A0A221W2P2_9PSEU</name>
<evidence type="ECO:0000256" key="4">
    <source>
        <dbReference type="ARBA" id="ARBA00022917"/>
    </source>
</evidence>
<dbReference type="NCBIfam" id="NF001159">
    <property type="entry name" value="PRK00150.1-3"/>
    <property type="match status" value="1"/>
</dbReference>
<feature type="active site" evidence="6">
    <location>
        <position position="132"/>
    </location>
</feature>
<proteinExistence type="inferred from homology"/>
<comment type="cofactor">
    <cofactor evidence="6">
        <name>Fe(2+)</name>
        <dbReference type="ChEBI" id="CHEBI:29033"/>
    </cofactor>
    <text evidence="6">Binds 1 Fe(2+) ion.</text>
</comment>
<dbReference type="NCBIfam" id="TIGR00079">
    <property type="entry name" value="pept_deformyl"/>
    <property type="match status" value="1"/>
</dbReference>
<comment type="function">
    <text evidence="6">Removes the formyl group from the N-terminal Met of newly synthesized proteins. Requires at least a dipeptide for an efficient rate of reaction. N-terminal L-methionine is a prerequisite for activity but the enzyme has broad specificity at other positions.</text>
</comment>